<feature type="domain" description="Biotin carboxylation" evidence="5">
    <location>
        <begin position="1"/>
        <end position="75"/>
    </location>
</feature>
<dbReference type="EMBL" id="BART01032737">
    <property type="protein sequence ID" value="GAH14191.1"/>
    <property type="molecule type" value="Genomic_DNA"/>
</dbReference>
<proteinExistence type="predicted"/>
<evidence type="ECO:0000256" key="3">
    <source>
        <dbReference type="ARBA" id="ARBA00022840"/>
    </source>
</evidence>
<evidence type="ECO:0000256" key="4">
    <source>
        <dbReference type="ARBA" id="ARBA00023267"/>
    </source>
</evidence>
<sequence>MRNFVPPIGRLKRYVEPAHSESVRVDSGVDEGDEISMFYDPMISKLITYAPTRAEATEALQLALDEYTIQGVETN</sequence>
<comment type="caution">
    <text evidence="6">The sequence shown here is derived from an EMBL/GenBank/DDBJ whole genome shotgun (WGS) entry which is preliminary data.</text>
</comment>
<keyword evidence="3" id="KW-0067">ATP-binding</keyword>
<dbReference type="InterPro" id="IPR011054">
    <property type="entry name" value="Rudment_hybrid_motif"/>
</dbReference>
<dbReference type="Pfam" id="PF02785">
    <property type="entry name" value="Biotin_carb_C"/>
    <property type="match status" value="1"/>
</dbReference>
<dbReference type="GO" id="GO:0016874">
    <property type="term" value="F:ligase activity"/>
    <property type="evidence" value="ECO:0007669"/>
    <property type="project" value="UniProtKB-KW"/>
</dbReference>
<dbReference type="GO" id="GO:0005524">
    <property type="term" value="F:ATP binding"/>
    <property type="evidence" value="ECO:0007669"/>
    <property type="project" value="UniProtKB-KW"/>
</dbReference>
<dbReference type="AlphaFoldDB" id="X1D050"/>
<evidence type="ECO:0000313" key="6">
    <source>
        <dbReference type="EMBL" id="GAH14191.1"/>
    </source>
</evidence>
<evidence type="ECO:0000256" key="2">
    <source>
        <dbReference type="ARBA" id="ARBA00022741"/>
    </source>
</evidence>
<organism evidence="6">
    <name type="scientific">marine sediment metagenome</name>
    <dbReference type="NCBI Taxonomy" id="412755"/>
    <lineage>
        <taxon>unclassified sequences</taxon>
        <taxon>metagenomes</taxon>
        <taxon>ecological metagenomes</taxon>
    </lineage>
</organism>
<name>X1D050_9ZZZZ</name>
<dbReference type="PANTHER" id="PTHR18866:SF33">
    <property type="entry name" value="METHYLCROTONOYL-COA CARBOXYLASE SUBUNIT ALPHA, MITOCHONDRIAL-RELATED"/>
    <property type="match status" value="1"/>
</dbReference>
<dbReference type="Gene3D" id="3.30.470.20">
    <property type="entry name" value="ATP-grasp fold, B domain"/>
    <property type="match status" value="1"/>
</dbReference>
<reference evidence="6" key="1">
    <citation type="journal article" date="2014" name="Front. Microbiol.">
        <title>High frequency of phylogenetically diverse reductive dehalogenase-homologous genes in deep subseafloor sedimentary metagenomes.</title>
        <authorList>
            <person name="Kawai M."/>
            <person name="Futagami T."/>
            <person name="Toyoda A."/>
            <person name="Takaki Y."/>
            <person name="Nishi S."/>
            <person name="Hori S."/>
            <person name="Arai W."/>
            <person name="Tsubouchi T."/>
            <person name="Morono Y."/>
            <person name="Uchiyama I."/>
            <person name="Ito T."/>
            <person name="Fujiyama A."/>
            <person name="Inagaki F."/>
            <person name="Takami H."/>
        </authorList>
    </citation>
    <scope>NUCLEOTIDE SEQUENCE</scope>
    <source>
        <strain evidence="6">Expedition CK06-06</strain>
    </source>
</reference>
<evidence type="ECO:0000259" key="5">
    <source>
        <dbReference type="PROSITE" id="PS50979"/>
    </source>
</evidence>
<keyword evidence="2" id="KW-0547">Nucleotide-binding</keyword>
<keyword evidence="1" id="KW-0436">Ligase</keyword>
<dbReference type="InterPro" id="IPR050856">
    <property type="entry name" value="Biotin_carboxylase_complex"/>
</dbReference>
<gene>
    <name evidence="6" type="ORF">S01H4_56491</name>
</gene>
<dbReference type="PROSITE" id="PS50979">
    <property type="entry name" value="BC"/>
    <property type="match status" value="1"/>
</dbReference>
<feature type="non-terminal residue" evidence="6">
    <location>
        <position position="75"/>
    </location>
</feature>
<protein>
    <recommendedName>
        <fullName evidence="5">Biotin carboxylation domain-containing protein</fullName>
    </recommendedName>
</protein>
<dbReference type="InterPro" id="IPR005482">
    <property type="entry name" value="Biotin_COase_C"/>
</dbReference>
<dbReference type="SUPFAM" id="SSF51246">
    <property type="entry name" value="Rudiment single hybrid motif"/>
    <property type="match status" value="1"/>
</dbReference>
<keyword evidence="4" id="KW-0092">Biotin</keyword>
<dbReference type="PANTHER" id="PTHR18866">
    <property type="entry name" value="CARBOXYLASE:PYRUVATE/ACETYL-COA/PROPIONYL-COA CARBOXYLASE"/>
    <property type="match status" value="1"/>
</dbReference>
<dbReference type="SMART" id="SM00878">
    <property type="entry name" value="Biotin_carb_C"/>
    <property type="match status" value="1"/>
</dbReference>
<dbReference type="InterPro" id="IPR011764">
    <property type="entry name" value="Biotin_carboxylation_dom"/>
</dbReference>
<evidence type="ECO:0000256" key="1">
    <source>
        <dbReference type="ARBA" id="ARBA00022598"/>
    </source>
</evidence>
<accession>X1D050</accession>